<dbReference type="PANTHER" id="PTHR36445:SF1">
    <property type="entry name" value="GTP CYCLOHYDROLASE MPTA"/>
    <property type="match status" value="1"/>
</dbReference>
<dbReference type="GO" id="GO:0003934">
    <property type="term" value="F:GTP cyclohydrolase I activity"/>
    <property type="evidence" value="ECO:0007669"/>
    <property type="project" value="UniProtKB-UniRule"/>
</dbReference>
<comment type="similarity">
    <text evidence="2">Belongs to the GTP cyclohydrolase IV family.</text>
</comment>
<dbReference type="InterPro" id="IPR003801">
    <property type="entry name" value="GTP_cyclohydrolase_FolE2/MptA"/>
</dbReference>
<reference evidence="3 4" key="1">
    <citation type="submission" date="2015-04" db="EMBL/GenBank/DDBJ databases">
        <authorList>
            <person name="Syromyatnikov M.Y."/>
            <person name="Popov V.N."/>
        </authorList>
    </citation>
    <scope>NUCLEOTIDE SEQUENCE [LARGE SCALE GENOMIC DNA]</scope>
    <source>
        <strain evidence="3 4">CECT 5292</strain>
    </source>
</reference>
<comment type="function">
    <text evidence="2">Converts GTP to 7,8-dihydroneopterin triphosphate.</text>
</comment>
<dbReference type="Gene3D" id="3.10.270.10">
    <property type="entry name" value="Urate Oxidase"/>
    <property type="match status" value="1"/>
</dbReference>
<evidence type="ECO:0000313" key="4">
    <source>
        <dbReference type="Proteomes" id="UP000048949"/>
    </source>
</evidence>
<dbReference type="RefSeq" id="WP_048598259.1">
    <property type="nucleotide sequence ID" value="NZ_CVPC01000004.1"/>
</dbReference>
<evidence type="ECO:0000256" key="1">
    <source>
        <dbReference type="ARBA" id="ARBA00022801"/>
    </source>
</evidence>
<organism evidence="3 4">
    <name type="scientific">Nereida ignava</name>
    <dbReference type="NCBI Taxonomy" id="282199"/>
    <lineage>
        <taxon>Bacteria</taxon>
        <taxon>Pseudomonadati</taxon>
        <taxon>Pseudomonadota</taxon>
        <taxon>Alphaproteobacteria</taxon>
        <taxon>Rhodobacterales</taxon>
        <taxon>Roseobacteraceae</taxon>
        <taxon>Nereida</taxon>
    </lineage>
</organism>
<dbReference type="GO" id="GO:0046654">
    <property type="term" value="P:tetrahydrofolate biosynthetic process"/>
    <property type="evidence" value="ECO:0007669"/>
    <property type="project" value="UniProtKB-UniRule"/>
</dbReference>
<dbReference type="EC" id="3.5.4.16" evidence="2"/>
<dbReference type="OrthoDB" id="239637at2"/>
<protein>
    <recommendedName>
        <fullName evidence="2">GTP cyclohydrolase FolE2</fullName>
        <ecNumber evidence="2">3.5.4.16</ecNumber>
    </recommendedName>
</protein>
<feature type="site" description="May be catalytically important" evidence="2">
    <location>
        <position position="224"/>
    </location>
</feature>
<dbReference type="InterPro" id="IPR022838">
    <property type="entry name" value="GTP_cyclohydrolase_FolE2"/>
</dbReference>
<comment type="pathway">
    <text evidence="2">Cofactor biosynthesis; 7,8-dihydroneopterin triphosphate biosynthesis; 7,8-dihydroneopterin triphosphate from GTP: step 1/1.</text>
</comment>
<evidence type="ECO:0000256" key="2">
    <source>
        <dbReference type="HAMAP-Rule" id="MF_01527"/>
    </source>
</evidence>
<dbReference type="Proteomes" id="UP000048949">
    <property type="component" value="Unassembled WGS sequence"/>
</dbReference>
<dbReference type="STRING" id="282199.GCA_001049735_00870"/>
<gene>
    <name evidence="2 3" type="primary">folE2</name>
    <name evidence="3" type="ORF">NIG5292_00870</name>
</gene>
<dbReference type="NCBIfam" id="NF010200">
    <property type="entry name" value="PRK13674.1-1"/>
    <property type="match status" value="1"/>
</dbReference>
<proteinExistence type="inferred from homology"/>
<dbReference type="HAMAP" id="MF_01527_B">
    <property type="entry name" value="GTP_cyclohydrol_B"/>
    <property type="match status" value="1"/>
</dbReference>
<dbReference type="PANTHER" id="PTHR36445">
    <property type="entry name" value="GTP CYCLOHYDROLASE MPTA"/>
    <property type="match status" value="1"/>
</dbReference>
<dbReference type="AlphaFoldDB" id="A0A0U1NJD6"/>
<sequence>MNFHTPDMDREPTREEAEAALAVLRRWAGGATDVERSDLDPAVARLTVDAPADYPDLSRQYPAEFEVDAAYKASLPDLQNGPTSLIRGAKRQIQHVGISNFRLPIRFRTRDNGDLTLETSVTGTVSLDAEKKGINMSRIMRTFYQSADETFSFDVIDRTLDAYKTDLESFDARIQMRFSFPMKVTSLRSGLSGYQYYDIALELVEQAGARKKIVHLDYVYSSTCPCSLELSEHARQTRGQLATPHSQRSVARISVALENDAQVLWFEDLIEMARRAVPTETQVMVKREDEQAFAELNAANPIFVEDAARLFCEQLQADPRVGDFRVIASHQESLHSHDAVSVLFEGDTFASDSIDPKLFATLFHVG</sequence>
<evidence type="ECO:0000313" key="3">
    <source>
        <dbReference type="EMBL" id="CRK74831.1"/>
    </source>
</evidence>
<keyword evidence="4" id="KW-1185">Reference proteome</keyword>
<accession>A0A0U1NJD6</accession>
<keyword evidence="1 2" id="KW-0378">Hydrolase</keyword>
<name>A0A0U1NJD6_9RHOB</name>
<comment type="catalytic activity">
    <reaction evidence="2">
        <text>GTP + H2O = 7,8-dihydroneopterin 3'-triphosphate + formate + H(+)</text>
        <dbReference type="Rhea" id="RHEA:17473"/>
        <dbReference type="ChEBI" id="CHEBI:15377"/>
        <dbReference type="ChEBI" id="CHEBI:15378"/>
        <dbReference type="ChEBI" id="CHEBI:15740"/>
        <dbReference type="ChEBI" id="CHEBI:37565"/>
        <dbReference type="ChEBI" id="CHEBI:58462"/>
        <dbReference type="EC" id="3.5.4.16"/>
    </reaction>
</comment>
<dbReference type="EMBL" id="CVQV01000004">
    <property type="protein sequence ID" value="CRK74831.1"/>
    <property type="molecule type" value="Genomic_DNA"/>
</dbReference>
<dbReference type="Pfam" id="PF02649">
    <property type="entry name" value="GCHY-1"/>
    <property type="match status" value="1"/>
</dbReference>
<dbReference type="UniPathway" id="UPA00848">
    <property type="reaction ID" value="UER00151"/>
</dbReference>